<gene>
    <name evidence="1" type="ORF">ENQ76_14555</name>
</gene>
<name>A0A7C2K280_9PLAN</name>
<reference evidence="1" key="1">
    <citation type="journal article" date="2020" name="mSystems">
        <title>Genome- and Community-Level Interaction Insights into Carbon Utilization and Element Cycling Functions of Hydrothermarchaeota in Hydrothermal Sediment.</title>
        <authorList>
            <person name="Zhou Z."/>
            <person name="Liu Y."/>
            <person name="Xu W."/>
            <person name="Pan J."/>
            <person name="Luo Z.H."/>
            <person name="Li M."/>
        </authorList>
    </citation>
    <scope>NUCLEOTIDE SEQUENCE [LARGE SCALE GENOMIC DNA]</scope>
    <source>
        <strain evidence="1">SpSt-339</strain>
    </source>
</reference>
<dbReference type="SUPFAM" id="SSF82771">
    <property type="entry name" value="GIY-YIG endonuclease"/>
    <property type="match status" value="1"/>
</dbReference>
<accession>A0A7C2K280</accession>
<evidence type="ECO:0000313" key="1">
    <source>
        <dbReference type="EMBL" id="HEN16678.1"/>
    </source>
</evidence>
<dbReference type="AlphaFoldDB" id="A0A7C2K280"/>
<evidence type="ECO:0008006" key="2">
    <source>
        <dbReference type="Google" id="ProtNLM"/>
    </source>
</evidence>
<protein>
    <recommendedName>
        <fullName evidence="2">GIY-YIG nuclease family protein</fullName>
    </recommendedName>
</protein>
<dbReference type="EMBL" id="DSOK01000400">
    <property type="protein sequence ID" value="HEN16678.1"/>
    <property type="molecule type" value="Genomic_DNA"/>
</dbReference>
<comment type="caution">
    <text evidence="1">The sequence shown here is derived from an EMBL/GenBank/DDBJ whole genome shotgun (WGS) entry which is preliminary data.</text>
</comment>
<sequence length="123" mass="14249">MCIAPACDRSSSDERWNSNERWDHENKGIGRRYGVYLIFDSCDALRYVGLSMNAFDDRIWDERHYPYRKWTDVIAFEHSNYFLAPALECLLIVRLKPPENTAYCQHTVICVDADPGPALAPFS</sequence>
<organism evidence="1">
    <name type="scientific">Schlesneria paludicola</name>
    <dbReference type="NCBI Taxonomy" id="360056"/>
    <lineage>
        <taxon>Bacteria</taxon>
        <taxon>Pseudomonadati</taxon>
        <taxon>Planctomycetota</taxon>
        <taxon>Planctomycetia</taxon>
        <taxon>Planctomycetales</taxon>
        <taxon>Planctomycetaceae</taxon>
        <taxon>Schlesneria</taxon>
    </lineage>
</organism>
<proteinExistence type="predicted"/>
<dbReference type="InterPro" id="IPR035901">
    <property type="entry name" value="GIY-YIG_endonuc_sf"/>
</dbReference>